<comment type="caution">
    <text evidence="1">The sequence shown here is derived from an EMBL/GenBank/DDBJ whole genome shotgun (WGS) entry which is preliminary data.</text>
</comment>
<reference evidence="1 2" key="1">
    <citation type="submission" date="2024-09" db="EMBL/GenBank/DDBJ databases">
        <authorList>
            <person name="Sun Q."/>
            <person name="Mori K."/>
        </authorList>
    </citation>
    <scope>NUCLEOTIDE SEQUENCE [LARGE SCALE GENOMIC DNA]</scope>
    <source>
        <strain evidence="1 2">CGMCC 1.12926</strain>
    </source>
</reference>
<accession>A0ABV6BPH6</accession>
<dbReference type="EMBL" id="JBHLYW010000008">
    <property type="protein sequence ID" value="MFC0077361.1"/>
    <property type="molecule type" value="Genomic_DNA"/>
</dbReference>
<gene>
    <name evidence="1" type="ORF">ACFFLS_09945</name>
</gene>
<evidence type="ECO:0000313" key="2">
    <source>
        <dbReference type="Proteomes" id="UP001589734"/>
    </source>
</evidence>
<proteinExistence type="predicted"/>
<protein>
    <submittedName>
        <fullName evidence="1">Uncharacterized protein</fullName>
    </submittedName>
</protein>
<dbReference type="RefSeq" id="WP_379685148.1">
    <property type="nucleotide sequence ID" value="NZ_JBHLYW010000008.1"/>
</dbReference>
<organism evidence="1 2">
    <name type="scientific">Flavobacterium procerum</name>
    <dbReference type="NCBI Taxonomy" id="1455569"/>
    <lineage>
        <taxon>Bacteria</taxon>
        <taxon>Pseudomonadati</taxon>
        <taxon>Bacteroidota</taxon>
        <taxon>Flavobacteriia</taxon>
        <taxon>Flavobacteriales</taxon>
        <taxon>Flavobacteriaceae</taxon>
        <taxon>Flavobacterium</taxon>
    </lineage>
</organism>
<keyword evidence="2" id="KW-1185">Reference proteome</keyword>
<evidence type="ECO:0000313" key="1">
    <source>
        <dbReference type="EMBL" id="MFC0077361.1"/>
    </source>
</evidence>
<dbReference type="Proteomes" id="UP001589734">
    <property type="component" value="Unassembled WGS sequence"/>
</dbReference>
<sequence length="1335" mass="149983">MKIGAVFLQPEKNNAMNKNTIHNFNISVENSADIQSSEQLTQNMIKELAKVSREINQQKDIVQLWQEQNQNNTVLKKHQTPAEEGAIDTHSATKADTSFNTTSSVSGISLSLSESNYNASIGGGAADTTQGTTMSSFTSISNTLPVSKADDILNDSISIYNGMDGKQSLTIPTTLQNNEPSVEVVKAEIQKKLNEAKKENNPEATEYWTRISKAFEEGMVASDFNGKPNEMLFTQMYTALKQSKSLVEIRNFNWENVRKEMIKAIDANILKEKISGDSKKRWTTIKMQLSNENADIANLFANDELFALLREVLGLEDLPNTITITTKTKIYPNLSPGRLYARIGKKDVYASLRKIDKIDEKGRAVNSGAVKIKNTNAVSFMTGESLEFFLDETLITESLSEKENINWVIYKDSKKLGVDFVDKGTSFAYNFTSPGTYIVEAYGSSSGAITKTRVIKSAFVKFKVIAQEIVIMPPASSEGEFIRPFAEEKLFLVSLKNTTLKPLNPIKLYYQIETTLNGKKSISEEKELDSIGIIKLAMPDLGTYKIKVSSKDQYRLSKEFKTSVIKNEVTSIAPTGQKSGNVFLLGSLNSTLTLQAKTFEMDPTDVEKRAVKWIVYDAKNKPYLTPGTALFTNTRDSKKSFVHKGNSFTIVIPQDEGNYTVEAFSERQKGVKSKSVYRFEVKHPQITEAHWAWSTGNQKTTSGLLGEGNWIKTSIPHYNNQKVRIYFYLNNKKTSHYIDVYTNKNGEISKEIRFDSDFQKRIGFQGQNNAKIGFKLLGIQNGTPYKFKSPADYDANTVLSVTTKKEVIDVFFRYDGKRVSSEDEVPFNKKGSVVTIVAKTQNMIGDEITLKAHKVNDKPLFISKVKVNSEGIAATTFLLRNFDEKLKIGTKISYNVVVLEYPTRHLKNKGMVLIVGEGEKKETMDENTLGLIWGAKVSVAFRQKVVSICKDMWGEEKKYEMANALMIAMSVETGESFSSSLIRSTKEGKYYGVSKEEHKNNPNLVHNQPIGLAQFTPDAVKSLILNEKGISENKQTADAITIREVDDYKQKLALLSPEEQLSYVKTYLMLFNNHKKVKRPEDVYMIIFAPRAAGKEDDEEIYKKYLTEEDKIYNRENIKYTKNASMDIINNGFNRGNNDSIIQYRELLSRYREMKAKGLRYTIDINEARKLNQVLAEKILKGGRVTFANAHSSGVIDQAMAIDNITDTSIGKNAKQSNYGTALGGEVEVLSELLYIMYQLSKDYTFKVSEISGADHSRNSSHYFGKAFDVSEINGLDIGQGSGEEAVANPKVTDQLINEFRAKALSYGALLVWNRITDTDDVKKQHHNHFHVEVK</sequence>
<name>A0ABV6BPH6_9FLAO</name>